<proteinExistence type="predicted"/>
<dbReference type="Proteomes" id="UP000515908">
    <property type="component" value="Chromosome 01"/>
</dbReference>
<dbReference type="OrthoDB" id="270586at2759"/>
<name>A0A7G2BZZ3_9TRYP</name>
<evidence type="ECO:0000313" key="2">
    <source>
        <dbReference type="Proteomes" id="UP000515908"/>
    </source>
</evidence>
<dbReference type="EMBL" id="LR877145">
    <property type="protein sequence ID" value="CAD2213098.1"/>
    <property type="molecule type" value="Genomic_DNA"/>
</dbReference>
<protein>
    <submittedName>
        <fullName evidence="1">Uncharacterized protein</fullName>
    </submittedName>
</protein>
<dbReference type="VEuPathDB" id="TriTrypDB:ADEAN_000053400"/>
<gene>
    <name evidence="1" type="ORF">ADEAN_000053400</name>
</gene>
<sequence>MSVPLSYKEIRDTVERYLTRCSNVQGWHIDASQNAEPDKINCFPFASQAGTGFHLAYEDGKSGLNVRCSLSNCFHSITQFLPVVKYSTKVNSILHKVCFDAPTATLKYNLEHEVFTASAVARLSDGGAGIYAVSTRIAENAYAGVAADYCPKRSGLRDLTLMATQLACPNFKRGDIVARYSLLSGLGIHLRVPVSNLVDVAVISENNRFIVGCQGRSPCGASISVNTNISDGTGTITAIRNVKDIWKLTLTCTAPLVSCSPCVPRFGVKFTNQDVDPEDV</sequence>
<accession>A0A7G2BZZ3</accession>
<reference evidence="1 2" key="1">
    <citation type="submission" date="2020-08" db="EMBL/GenBank/DDBJ databases">
        <authorList>
            <person name="Newling K."/>
            <person name="Davey J."/>
            <person name="Forrester S."/>
        </authorList>
    </citation>
    <scope>NUCLEOTIDE SEQUENCE [LARGE SCALE GENOMIC DNA]</scope>
    <source>
        <strain evidence="2">Crithidia deanei Carvalho (ATCC PRA-265)</strain>
    </source>
</reference>
<dbReference type="AlphaFoldDB" id="A0A7G2BZZ3"/>
<keyword evidence="2" id="KW-1185">Reference proteome</keyword>
<evidence type="ECO:0000313" key="1">
    <source>
        <dbReference type="EMBL" id="CAD2213098.1"/>
    </source>
</evidence>
<organism evidence="1 2">
    <name type="scientific">Angomonas deanei</name>
    <dbReference type="NCBI Taxonomy" id="59799"/>
    <lineage>
        <taxon>Eukaryota</taxon>
        <taxon>Discoba</taxon>
        <taxon>Euglenozoa</taxon>
        <taxon>Kinetoplastea</taxon>
        <taxon>Metakinetoplastina</taxon>
        <taxon>Trypanosomatida</taxon>
        <taxon>Trypanosomatidae</taxon>
        <taxon>Strigomonadinae</taxon>
        <taxon>Angomonas</taxon>
    </lineage>
</organism>